<organism evidence="3 4">
    <name type="scientific">Sphagnurus paluster</name>
    <dbReference type="NCBI Taxonomy" id="117069"/>
    <lineage>
        <taxon>Eukaryota</taxon>
        <taxon>Fungi</taxon>
        <taxon>Dikarya</taxon>
        <taxon>Basidiomycota</taxon>
        <taxon>Agaricomycotina</taxon>
        <taxon>Agaricomycetes</taxon>
        <taxon>Agaricomycetidae</taxon>
        <taxon>Agaricales</taxon>
        <taxon>Tricholomatineae</taxon>
        <taxon>Lyophyllaceae</taxon>
        <taxon>Sphagnurus</taxon>
    </lineage>
</organism>
<comment type="caution">
    <text evidence="3">The sequence shown here is derived from an EMBL/GenBank/DDBJ whole genome shotgun (WGS) entry which is preliminary data.</text>
</comment>
<reference evidence="3" key="2">
    <citation type="submission" date="2021-10" db="EMBL/GenBank/DDBJ databases">
        <title>Phylogenomics reveals ancestral predisposition of the termite-cultivated fungus Termitomyces towards a domesticated lifestyle.</title>
        <authorList>
            <person name="Auxier B."/>
            <person name="Grum-Grzhimaylo A."/>
            <person name="Cardenas M.E."/>
            <person name="Lodge J.D."/>
            <person name="Laessoe T."/>
            <person name="Pedersen O."/>
            <person name="Smith M.E."/>
            <person name="Kuyper T.W."/>
            <person name="Franco-Molano E.A."/>
            <person name="Baroni T.J."/>
            <person name="Aanen D.K."/>
        </authorList>
    </citation>
    <scope>NUCLEOTIDE SEQUENCE</scope>
    <source>
        <strain evidence="3">D49</strain>
    </source>
</reference>
<feature type="non-terminal residue" evidence="3">
    <location>
        <position position="1"/>
    </location>
</feature>
<dbReference type="OrthoDB" id="406864at2759"/>
<evidence type="ECO:0000256" key="1">
    <source>
        <dbReference type="SAM" id="SignalP"/>
    </source>
</evidence>
<dbReference type="GO" id="GO:0046556">
    <property type="term" value="F:alpha-L-arabinofuranosidase activity"/>
    <property type="evidence" value="ECO:0007669"/>
    <property type="project" value="TreeGrafter"/>
</dbReference>
<dbReference type="Pfam" id="PF22848">
    <property type="entry name" value="ASD1_dom"/>
    <property type="match status" value="1"/>
</dbReference>
<dbReference type="SUPFAM" id="SSF51445">
    <property type="entry name" value="(Trans)glycosidases"/>
    <property type="match status" value="1"/>
</dbReference>
<feature type="domain" description="Alpha-L-arabinofuranosidase 1 catalytic" evidence="2">
    <location>
        <begin position="227"/>
        <end position="326"/>
    </location>
</feature>
<dbReference type="InterPro" id="IPR017853">
    <property type="entry name" value="GH"/>
</dbReference>
<protein>
    <recommendedName>
        <fullName evidence="2">Alpha-L-arabinofuranosidase 1 catalytic domain-containing protein</fullName>
    </recommendedName>
</protein>
<accession>A0A9P7FUX9</accession>
<evidence type="ECO:0000313" key="4">
    <source>
        <dbReference type="Proteomes" id="UP000717328"/>
    </source>
</evidence>
<sequence>MVLVSILPLALLAFSRTVSALTVSVSATASHPIPTSLCTPAALNAWEVVNGASLNVIREVIPVSSALPNALQVVLPSGRSGPMGFANTGFYGIKVTSGATYTASFYYRFPKATSFRGNATISLQSTSGQVFGSTTAALSGAQTAWKQVEVKLRPTKTATSTSNVFVIVLDGATAAGQTVNFAMFSLFPPTYKNRANGMRADLAEVRRVPEATKMYHRLLNARTILRRLSKWAPHSSASQVSSGLGLLDYLNWCEDSGMEPIMGVWAGYALGGETVPENQLGPYIQEAIDQINFAIGDPAKSRAAALRASLGHPAPFALKYIEIGNE</sequence>
<reference evidence="3" key="1">
    <citation type="submission" date="2021-02" db="EMBL/GenBank/DDBJ databases">
        <authorList>
            <person name="Nieuwenhuis M."/>
            <person name="Van De Peppel L.J.J."/>
        </authorList>
    </citation>
    <scope>NUCLEOTIDE SEQUENCE</scope>
    <source>
        <strain evidence="3">D49</strain>
    </source>
</reference>
<dbReference type="InterPro" id="IPR055235">
    <property type="entry name" value="ASD1_cat"/>
</dbReference>
<feature type="chain" id="PRO_5040418713" description="Alpha-L-arabinofuranosidase 1 catalytic domain-containing protein" evidence="1">
    <location>
        <begin position="21"/>
        <end position="326"/>
    </location>
</feature>
<dbReference type="PANTHER" id="PTHR31776">
    <property type="entry name" value="ALPHA-L-ARABINOFURANOSIDASE 1"/>
    <property type="match status" value="1"/>
</dbReference>
<dbReference type="EMBL" id="JABCKI010005816">
    <property type="protein sequence ID" value="KAG5637611.1"/>
    <property type="molecule type" value="Genomic_DNA"/>
</dbReference>
<dbReference type="AlphaFoldDB" id="A0A9P7FUX9"/>
<evidence type="ECO:0000259" key="2">
    <source>
        <dbReference type="Pfam" id="PF22848"/>
    </source>
</evidence>
<proteinExistence type="predicted"/>
<dbReference type="Proteomes" id="UP000717328">
    <property type="component" value="Unassembled WGS sequence"/>
</dbReference>
<gene>
    <name evidence="3" type="ORF">H0H81_003945</name>
</gene>
<feature type="signal peptide" evidence="1">
    <location>
        <begin position="1"/>
        <end position="20"/>
    </location>
</feature>
<dbReference type="PANTHER" id="PTHR31776:SF0">
    <property type="entry name" value="ALPHA-L-ARABINOFURANOSIDASE 1"/>
    <property type="match status" value="1"/>
</dbReference>
<keyword evidence="1" id="KW-0732">Signal</keyword>
<dbReference type="Gene3D" id="2.60.120.260">
    <property type="entry name" value="Galactose-binding domain-like"/>
    <property type="match status" value="1"/>
</dbReference>
<dbReference type="Gene3D" id="3.20.20.80">
    <property type="entry name" value="Glycosidases"/>
    <property type="match status" value="1"/>
</dbReference>
<dbReference type="InterPro" id="IPR051563">
    <property type="entry name" value="Glycosyl_Hydrolase_51"/>
</dbReference>
<keyword evidence="4" id="KW-1185">Reference proteome</keyword>
<evidence type="ECO:0000313" key="3">
    <source>
        <dbReference type="EMBL" id="KAG5637611.1"/>
    </source>
</evidence>
<name>A0A9P7FUX9_9AGAR</name>